<keyword evidence="2 5" id="KW-0812">Transmembrane</keyword>
<evidence type="ECO:0000313" key="6">
    <source>
        <dbReference type="EMBL" id="GHK55047.1"/>
    </source>
</evidence>
<keyword evidence="4 5" id="KW-0472">Membrane</keyword>
<gene>
    <name evidence="6" type="ORF">KPZU09_47830</name>
</gene>
<evidence type="ECO:0000313" key="7">
    <source>
        <dbReference type="Proteomes" id="UP000655094"/>
    </source>
</evidence>
<feature type="transmembrane region" description="Helical" evidence="5">
    <location>
        <begin position="29"/>
        <end position="50"/>
    </location>
</feature>
<evidence type="ECO:0000256" key="5">
    <source>
        <dbReference type="SAM" id="Phobius"/>
    </source>
</evidence>
<evidence type="ECO:0000256" key="4">
    <source>
        <dbReference type="ARBA" id="ARBA00023136"/>
    </source>
</evidence>
<organism evidence="6 7">
    <name type="scientific">Klebsiella pneumoniae</name>
    <dbReference type="NCBI Taxonomy" id="573"/>
    <lineage>
        <taxon>Bacteria</taxon>
        <taxon>Pseudomonadati</taxon>
        <taxon>Pseudomonadota</taxon>
        <taxon>Gammaproteobacteria</taxon>
        <taxon>Enterobacterales</taxon>
        <taxon>Enterobacteriaceae</taxon>
        <taxon>Klebsiella/Raoultella group</taxon>
        <taxon>Klebsiella</taxon>
        <taxon>Klebsiella pneumoniae complex</taxon>
    </lineage>
</organism>
<sequence>MSTPSARTGGSLDAWFKISARGSTVRQEIVAGLTTFLAMVYSVIVVPGMLGKAGFRRPRCLSRPVW</sequence>
<keyword evidence="3 5" id="KW-1133">Transmembrane helix</keyword>
<evidence type="ECO:0000256" key="1">
    <source>
        <dbReference type="ARBA" id="ARBA00004141"/>
    </source>
</evidence>
<dbReference type="GO" id="GO:0015205">
    <property type="term" value="F:nucleobase transmembrane transporter activity"/>
    <property type="evidence" value="ECO:0007669"/>
    <property type="project" value="UniProtKB-ARBA"/>
</dbReference>
<reference evidence="6" key="1">
    <citation type="submission" date="2020-10" db="EMBL/GenBank/DDBJ databases">
        <title>Genome Sequence of ESBL Producing Zambian Clinical Strains.</title>
        <authorList>
            <person name="Shawa M."/>
            <person name="Furuta Y."/>
            <person name="Simbotwe M."/>
            <person name="Mulenga E."/>
            <person name="Mubanga M."/>
            <person name="Mulenga G."/>
            <person name="Kaile C."/>
            <person name="Zorigt T."/>
            <person name="Hang'ombe B."/>
            <person name="Higashi H."/>
        </authorList>
    </citation>
    <scope>NUCLEOTIDE SEQUENCE</scope>
    <source>
        <strain evidence="6">Zam_UTH_09</strain>
    </source>
</reference>
<name>A0A919M0Z2_KLEPN</name>
<proteinExistence type="predicted"/>
<comment type="caution">
    <text evidence="6">The sequence shown here is derived from an EMBL/GenBank/DDBJ whole genome shotgun (WGS) entry which is preliminary data.</text>
</comment>
<dbReference type="Pfam" id="PF00860">
    <property type="entry name" value="Xan_ur_permease"/>
    <property type="match status" value="1"/>
</dbReference>
<protein>
    <recommendedName>
        <fullName evidence="8">Xanthine/uracil/thiamine/ascorbate permease family protein</fullName>
    </recommendedName>
</protein>
<accession>A0A919M0Z2</accession>
<evidence type="ECO:0000256" key="3">
    <source>
        <dbReference type="ARBA" id="ARBA00022989"/>
    </source>
</evidence>
<dbReference type="Proteomes" id="UP000655094">
    <property type="component" value="Unassembled WGS sequence"/>
</dbReference>
<comment type="subcellular location">
    <subcellularLocation>
        <location evidence="1">Membrane</location>
        <topology evidence="1">Multi-pass membrane protein</topology>
    </subcellularLocation>
</comment>
<dbReference type="EMBL" id="BNFF01000001">
    <property type="protein sequence ID" value="GHK55047.1"/>
    <property type="molecule type" value="Genomic_DNA"/>
</dbReference>
<evidence type="ECO:0008006" key="8">
    <source>
        <dbReference type="Google" id="ProtNLM"/>
    </source>
</evidence>
<evidence type="ECO:0000256" key="2">
    <source>
        <dbReference type="ARBA" id="ARBA00022692"/>
    </source>
</evidence>
<dbReference type="InterPro" id="IPR006043">
    <property type="entry name" value="NCS2"/>
</dbReference>
<dbReference type="GO" id="GO:0016020">
    <property type="term" value="C:membrane"/>
    <property type="evidence" value="ECO:0007669"/>
    <property type="project" value="UniProtKB-SubCell"/>
</dbReference>
<dbReference type="AlphaFoldDB" id="A0A919M0Z2"/>